<organism evidence="2 3">
    <name type="scientific">Enterovibrio norvegicus DSM 15893</name>
    <dbReference type="NCBI Taxonomy" id="1121869"/>
    <lineage>
        <taxon>Bacteria</taxon>
        <taxon>Pseudomonadati</taxon>
        <taxon>Pseudomonadota</taxon>
        <taxon>Gammaproteobacteria</taxon>
        <taxon>Vibrionales</taxon>
        <taxon>Vibrionaceae</taxon>
        <taxon>Enterovibrio</taxon>
    </lineage>
</organism>
<gene>
    <name evidence="2" type="ORF">SAMN03084138_04545</name>
</gene>
<dbReference type="RefSeq" id="WP_017017571.1">
    <property type="nucleotide sequence ID" value="NZ_FOWR01000056.1"/>
</dbReference>
<evidence type="ECO:0000313" key="3">
    <source>
        <dbReference type="Proteomes" id="UP000182692"/>
    </source>
</evidence>
<proteinExistence type="predicted"/>
<dbReference type="AlphaFoldDB" id="A0A1I5X4J5"/>
<protein>
    <submittedName>
        <fullName evidence="2">Sulfotransferase family protein</fullName>
    </submittedName>
</protein>
<dbReference type="GO" id="GO:0008476">
    <property type="term" value="F:protein-tyrosine sulfotransferase activity"/>
    <property type="evidence" value="ECO:0007669"/>
    <property type="project" value="InterPro"/>
</dbReference>
<dbReference type="InterPro" id="IPR026634">
    <property type="entry name" value="TPST-like"/>
</dbReference>
<dbReference type="PANTHER" id="PTHR12788:SF10">
    <property type="entry name" value="PROTEIN-TYROSINE SULFOTRANSFERASE"/>
    <property type="match status" value="1"/>
</dbReference>
<dbReference type="PANTHER" id="PTHR12788">
    <property type="entry name" value="PROTEIN-TYROSINE SULFOTRANSFERASE 2"/>
    <property type="match status" value="1"/>
</dbReference>
<dbReference type="SUPFAM" id="SSF52540">
    <property type="entry name" value="P-loop containing nucleoside triphosphate hydrolases"/>
    <property type="match status" value="1"/>
</dbReference>
<dbReference type="Proteomes" id="UP000182692">
    <property type="component" value="Unassembled WGS sequence"/>
</dbReference>
<sequence>MTSSLNQPLIFIGPPRSGVTLISNLVFHHTDLCWLDESFEKHPRSQWQNRVFTQTSQWRSFGVLGNTMLSGMAREFASTPSEALSFWDDYSRDEIDFFRGFAKGKHATPIEISTIKEVLRKRLIATQRPRLALKFTGPSRLHYLSSLFPEAKFVNIVRDPASTVNSMLSTEEWEYQGKHMLWWRGAYSIRELAQYDMLRDHPIAGTAFQLNKLLQTTKQEEEELGLNMLTVGYERFSANPYEAMASILDFADLPASPHVDAAMKQNEIRCSNKVMKMPATDINTVYTWCPAS</sequence>
<name>A0A1I5X4J5_9GAMM</name>
<dbReference type="InterPro" id="IPR027417">
    <property type="entry name" value="P-loop_NTPase"/>
</dbReference>
<dbReference type="Pfam" id="PF13469">
    <property type="entry name" value="Sulfotransfer_3"/>
    <property type="match status" value="1"/>
</dbReference>
<dbReference type="GeneID" id="35869814"/>
<dbReference type="Gene3D" id="3.40.50.300">
    <property type="entry name" value="P-loop containing nucleotide triphosphate hydrolases"/>
    <property type="match status" value="1"/>
</dbReference>
<evidence type="ECO:0000313" key="2">
    <source>
        <dbReference type="EMBL" id="SFQ26746.1"/>
    </source>
</evidence>
<evidence type="ECO:0000256" key="1">
    <source>
        <dbReference type="ARBA" id="ARBA00022679"/>
    </source>
</evidence>
<reference evidence="2 3" key="1">
    <citation type="submission" date="2016-10" db="EMBL/GenBank/DDBJ databases">
        <authorList>
            <person name="de Groot N.N."/>
        </authorList>
    </citation>
    <scope>NUCLEOTIDE SEQUENCE [LARGE SCALE GENOMIC DNA]</scope>
    <source>
        <strain evidence="2 3">DSM 15893</strain>
    </source>
</reference>
<keyword evidence="1 2" id="KW-0808">Transferase</keyword>
<dbReference type="OrthoDB" id="9815894at2"/>
<accession>A0A1I5X4J5</accession>
<dbReference type="EMBL" id="FOWR01000056">
    <property type="protein sequence ID" value="SFQ26746.1"/>
    <property type="molecule type" value="Genomic_DNA"/>
</dbReference>